<feature type="compositionally biased region" description="Basic and acidic residues" evidence="4">
    <location>
        <begin position="859"/>
        <end position="870"/>
    </location>
</feature>
<feature type="compositionally biased region" description="Pro residues" evidence="4">
    <location>
        <begin position="449"/>
        <end position="458"/>
    </location>
</feature>
<feature type="repeat" description="TPR" evidence="3">
    <location>
        <begin position="109"/>
        <end position="142"/>
    </location>
</feature>
<sequence>MQRYHQEHQPLPVNTPQDMIHPSAIPPPSQRNGPPSTESGAGMPPGVHQQYSDTQGQPAYSSQLNTSQRLSIMNEQSWIKIGSMAESMANYGLAMHAYEMSLKHNSYSLPSLQRIALIYRQQEDFEKAVEYYQRIISINGSDGETWGAIGHCYLMMNDLQKAYNAYKQALSHLDNVKEPKLWYGIGILYECYNSYELAEEAFNAVITMDPSFEKSNEIYFRLGIIHKCQKRYKESLNCFKFIINNPPKPLTENDILFQIGNVYELQKDFNAALNSYKRVLSEDPNHGKVLLQLGILHMRPDTDIYNPDASLMYLNKAIEIDKTDAQAWYALGRCGMLLKQYNNAYEAYQQAVYCDATNATYWCSIGVLYYQINQYRDALDAYSRSIRIDPVSSEVWFNLGTLYETCNNQINDAIDAYLRASELDPKNNYILERLNILQQQKENRQPFGPTSPPQPIDPPISGLQNVTPNVQNESDGQGRLPGSLGPPPVPVKGTPMYPIMNEHARRNADESHQYHDSRQDSIKQTPNPSDTPYSSYMGHRGSIDTEPRNNPSGMGPVRYSPNTHGVPHEINREAPEGSSRGNFVREPPSGNKPYGYGTPHQGHYDSKQLAHQNSFSQNPESSRQPTSGSSHSKRHNQQLTPLNQPPVYNGYPPNNAYDQHSSSGPRRKLSQPQQFDSSQYPQDTESGPQSAKYYKNSQYPPHSAGYNKEGYPPNDTYSVQGDMQSVKSPAYEGFNNGGPPYPKKEASDNFNPDQRSTKDHRSMYPNQREDPYQQGYNTDRAKPRPDGPYPLDYPPQFKSPYGPGSADQDGRPLSNSVPASQSKRSGYKPSPQTPSAHYGGATHHSHRSESIRSSQNNDADIRESLDDSSRPHPGNDTFPHVNGRQNATNSPVPARSKEFKGERSPLSAGYSQGPPRNSSKSAEKKWKTVNSRSMGSPGYTTEQRDQPSLSSNNDFKYKSDTSNSRGSNSAQGNTPNPGGNNFSGVRSASTIQPHKYINEAFSESAQGPRSITTNDSRMEIRDNQSSRDFVKEGSGRSPLTPTYKKTQNRISNVDNNQNPYSGQDKIRSNSRAGIGSDYIGASSEQRRDNALGSPQSTNSGYMNNPARDNYQSPYNTNTGTSHNLKGNPSPSSEHKSSANLRQNIGQNATHAPNISSDSNPQNNPMSRSVSLTSDPSSSIPRPRNSTSSNTSPLVDKSKEGTRSKSTVLDSAYPSSAPGLSNDQSRDVDMNQSDDRVDQPQSKIYGIQRIGYPNTNKRKTDLSPSDHRDSAEKNDNISSSDSGSNKTKLNRPLSKRLCLSDVNEQSPPSQEKKPDIQSLYNIDNKDENSDGDILVSDQTSDVHMSDSKDVEMTDEGFENPKNSYSVGSSSNNNNGNNNQYSYDSPSKDNRTFNISKLSNNKKNGGNDRPTSNVQDSNDEPEDGEVFDDDESSKYPKVDSSHSISYGSNIGNFRVMRTESSNQGSAPTSNSKPASENINESMSNSSSNPSTRSADLKIQSSDHSRSTDSKKTSKSPSSKTAKDSDYEKEKSINKKL</sequence>
<evidence type="ECO:0000256" key="3">
    <source>
        <dbReference type="PROSITE-ProRule" id="PRU00339"/>
    </source>
</evidence>
<dbReference type="GO" id="GO:0005634">
    <property type="term" value="C:nucleus"/>
    <property type="evidence" value="ECO:0007669"/>
    <property type="project" value="UniProtKB-SubCell"/>
</dbReference>
<accession>A0A2T9ZLI4</accession>
<name>A0A2T9ZLI4_9FUNG</name>
<dbReference type="OrthoDB" id="418911at2759"/>
<feature type="compositionally biased region" description="Basic and acidic residues" evidence="4">
    <location>
        <begin position="1223"/>
        <end position="1237"/>
    </location>
</feature>
<feature type="compositionally biased region" description="Polar residues" evidence="4">
    <location>
        <begin position="1037"/>
        <end position="1061"/>
    </location>
</feature>
<dbReference type="Pfam" id="PF13432">
    <property type="entry name" value="TPR_16"/>
    <property type="match status" value="1"/>
</dbReference>
<gene>
    <name evidence="5" type="ORF">BB560_000011</name>
</gene>
<feature type="compositionally biased region" description="Polar residues" evidence="4">
    <location>
        <begin position="49"/>
        <end position="65"/>
    </location>
</feature>
<feature type="compositionally biased region" description="Basic and acidic residues" evidence="4">
    <location>
        <begin position="1257"/>
        <end position="1274"/>
    </location>
</feature>
<feature type="region of interest" description="Disordered" evidence="4">
    <location>
        <begin position="1"/>
        <end position="65"/>
    </location>
</feature>
<feature type="compositionally biased region" description="Basic and acidic residues" evidence="4">
    <location>
        <begin position="1016"/>
        <end position="1034"/>
    </location>
</feature>
<protein>
    <submittedName>
        <fullName evidence="5">Uncharacterized protein</fullName>
    </submittedName>
</protein>
<dbReference type="Proteomes" id="UP000245609">
    <property type="component" value="Unassembled WGS sequence"/>
</dbReference>
<dbReference type="GO" id="GO:0031490">
    <property type="term" value="F:chromatin DNA binding"/>
    <property type="evidence" value="ECO:0007669"/>
    <property type="project" value="TreeGrafter"/>
</dbReference>
<feature type="compositionally biased region" description="Polar residues" evidence="4">
    <location>
        <begin position="522"/>
        <end position="534"/>
    </location>
</feature>
<evidence type="ECO:0000313" key="6">
    <source>
        <dbReference type="Proteomes" id="UP000245609"/>
    </source>
</evidence>
<evidence type="ECO:0000256" key="1">
    <source>
        <dbReference type="ARBA" id="ARBA00004123"/>
    </source>
</evidence>
<dbReference type="STRING" id="133381.A0A2T9ZLI4"/>
<feature type="compositionally biased region" description="Polar residues" evidence="4">
    <location>
        <begin position="813"/>
        <end position="824"/>
    </location>
</feature>
<dbReference type="SUPFAM" id="SSF48452">
    <property type="entry name" value="TPR-like"/>
    <property type="match status" value="2"/>
</dbReference>
<feature type="compositionally biased region" description="Basic and acidic residues" evidence="4">
    <location>
        <begin position="502"/>
        <end position="521"/>
    </location>
</feature>
<dbReference type="InterPro" id="IPR019734">
    <property type="entry name" value="TPR_rpt"/>
</dbReference>
<feature type="compositionally biased region" description="Polar residues" evidence="4">
    <location>
        <begin position="462"/>
        <end position="475"/>
    </location>
</feature>
<organism evidence="5 6">
    <name type="scientific">Smittium megazygosporum</name>
    <dbReference type="NCBI Taxonomy" id="133381"/>
    <lineage>
        <taxon>Eukaryota</taxon>
        <taxon>Fungi</taxon>
        <taxon>Fungi incertae sedis</taxon>
        <taxon>Zoopagomycota</taxon>
        <taxon>Kickxellomycotina</taxon>
        <taxon>Harpellomycetes</taxon>
        <taxon>Harpellales</taxon>
        <taxon>Legeriomycetaceae</taxon>
        <taxon>Smittium</taxon>
    </lineage>
</organism>
<feature type="compositionally biased region" description="Basic and acidic residues" evidence="4">
    <location>
        <begin position="1518"/>
        <end position="1534"/>
    </location>
</feature>
<dbReference type="InterPro" id="IPR051630">
    <property type="entry name" value="Corepressor-Demethylase"/>
</dbReference>
<evidence type="ECO:0000313" key="5">
    <source>
        <dbReference type="EMBL" id="PVV05476.1"/>
    </source>
</evidence>
<dbReference type="EMBL" id="MBFS01000001">
    <property type="protein sequence ID" value="PVV05476.1"/>
    <property type="molecule type" value="Genomic_DNA"/>
</dbReference>
<feature type="compositionally biased region" description="Polar residues" evidence="4">
    <location>
        <begin position="1092"/>
        <end position="1102"/>
    </location>
</feature>
<feature type="repeat" description="TPR" evidence="3">
    <location>
        <begin position="325"/>
        <end position="358"/>
    </location>
</feature>
<dbReference type="GO" id="GO:0010468">
    <property type="term" value="P:regulation of gene expression"/>
    <property type="evidence" value="ECO:0007669"/>
    <property type="project" value="TreeGrafter"/>
</dbReference>
<dbReference type="PANTHER" id="PTHR14017">
    <property type="entry name" value="LYSINE-SPECIFIC DEMETHYLASE"/>
    <property type="match status" value="1"/>
</dbReference>
<feature type="repeat" description="TPR" evidence="3">
    <location>
        <begin position="253"/>
        <end position="286"/>
    </location>
</feature>
<comment type="subcellular location">
    <subcellularLocation>
        <location evidence="1">Nucleus</location>
    </subcellularLocation>
</comment>
<feature type="region of interest" description="Disordered" evidence="4">
    <location>
        <begin position="443"/>
        <end position="1534"/>
    </location>
</feature>
<feature type="compositionally biased region" description="Polar residues" evidence="4">
    <location>
        <begin position="715"/>
        <end position="727"/>
    </location>
</feature>
<keyword evidence="2" id="KW-0539">Nucleus</keyword>
<feature type="compositionally biased region" description="Polar residues" evidence="4">
    <location>
        <begin position="1109"/>
        <end position="1192"/>
    </location>
</feature>
<dbReference type="InterPro" id="IPR011990">
    <property type="entry name" value="TPR-like_helical_dom_sf"/>
</dbReference>
<dbReference type="PROSITE" id="PS50005">
    <property type="entry name" value="TPR"/>
    <property type="match status" value="6"/>
</dbReference>
<feature type="compositionally biased region" description="Polar residues" evidence="4">
    <location>
        <begin position="30"/>
        <end position="39"/>
    </location>
</feature>
<feature type="repeat" description="TPR" evidence="3">
    <location>
        <begin position="359"/>
        <end position="392"/>
    </location>
</feature>
<dbReference type="SMART" id="SM00028">
    <property type="entry name" value="TPR"/>
    <property type="match status" value="10"/>
</dbReference>
<feature type="repeat" description="TPR" evidence="3">
    <location>
        <begin position="143"/>
        <end position="176"/>
    </location>
</feature>
<feature type="compositionally biased region" description="Acidic residues" evidence="4">
    <location>
        <begin position="1415"/>
        <end position="1429"/>
    </location>
</feature>
<feature type="compositionally biased region" description="Polar residues" evidence="4">
    <location>
        <begin position="1456"/>
        <end position="1472"/>
    </location>
</feature>
<feature type="compositionally biased region" description="Low complexity" evidence="4">
    <location>
        <begin position="1361"/>
        <end position="1383"/>
    </location>
</feature>
<dbReference type="GO" id="GO:0000978">
    <property type="term" value="F:RNA polymerase II cis-regulatory region sequence-specific DNA binding"/>
    <property type="evidence" value="ECO:0007669"/>
    <property type="project" value="TreeGrafter"/>
</dbReference>
<dbReference type="Gene3D" id="1.25.40.10">
    <property type="entry name" value="Tetratricopeptide repeat domain"/>
    <property type="match status" value="3"/>
</dbReference>
<evidence type="ECO:0000256" key="2">
    <source>
        <dbReference type="ARBA" id="ARBA00023242"/>
    </source>
</evidence>
<feature type="compositionally biased region" description="Polar residues" evidence="4">
    <location>
        <begin position="609"/>
        <end position="630"/>
    </location>
</feature>
<comment type="caution">
    <text evidence="5">The sequence shown here is derived from an EMBL/GenBank/DDBJ whole genome shotgun (WGS) entry which is preliminary data.</text>
</comment>
<feature type="compositionally biased region" description="Low complexity" evidence="4">
    <location>
        <begin position="1275"/>
        <end position="1284"/>
    </location>
</feature>
<dbReference type="PROSITE" id="PS50293">
    <property type="entry name" value="TPR_REGION"/>
    <property type="match status" value="1"/>
</dbReference>
<dbReference type="PANTHER" id="PTHR14017:SF1">
    <property type="entry name" value="LD02225P"/>
    <property type="match status" value="1"/>
</dbReference>
<dbReference type="Pfam" id="PF13181">
    <property type="entry name" value="TPR_8"/>
    <property type="match status" value="4"/>
</dbReference>
<feature type="compositionally biased region" description="Polar residues" evidence="4">
    <location>
        <begin position="928"/>
        <end position="992"/>
    </location>
</feature>
<feature type="compositionally biased region" description="Basic and acidic residues" evidence="4">
    <location>
        <begin position="1498"/>
        <end position="1509"/>
    </location>
</feature>
<feature type="compositionally biased region" description="Polar residues" evidence="4">
    <location>
        <begin position="1001"/>
        <end position="1015"/>
    </location>
</feature>
<feature type="compositionally biased region" description="Basic and acidic residues" evidence="4">
    <location>
        <begin position="566"/>
        <end position="575"/>
    </location>
</feature>
<proteinExistence type="predicted"/>
<feature type="repeat" description="TPR" evidence="3">
    <location>
        <begin position="179"/>
        <end position="212"/>
    </location>
</feature>
<keyword evidence="3" id="KW-0802">TPR repeat</keyword>
<keyword evidence="6" id="KW-1185">Reference proteome</keyword>
<dbReference type="FunFam" id="1.25.40.10:FF:000403">
    <property type="entry name" value="General transcriptional repressor, putative"/>
    <property type="match status" value="1"/>
</dbReference>
<feature type="compositionally biased region" description="Polar residues" evidence="4">
    <location>
        <begin position="1439"/>
        <end position="1449"/>
    </location>
</feature>
<reference evidence="5 6" key="1">
    <citation type="journal article" date="2018" name="MBio">
        <title>Comparative Genomics Reveals the Core Gene Toolbox for the Fungus-Insect Symbiosis.</title>
        <authorList>
            <person name="Wang Y."/>
            <person name="Stata M."/>
            <person name="Wang W."/>
            <person name="Stajich J.E."/>
            <person name="White M.M."/>
            <person name="Moncalvo J.M."/>
        </authorList>
    </citation>
    <scope>NUCLEOTIDE SEQUENCE [LARGE SCALE GENOMIC DNA]</scope>
    <source>
        <strain evidence="5 6">SC-DP-2</strain>
    </source>
</reference>
<evidence type="ECO:0000256" key="4">
    <source>
        <dbReference type="SAM" id="MobiDB-lite"/>
    </source>
</evidence>
<feature type="compositionally biased region" description="Basic and acidic residues" evidence="4">
    <location>
        <begin position="755"/>
        <end position="771"/>
    </location>
</feature>
<feature type="compositionally biased region" description="Low complexity" evidence="4">
    <location>
        <begin position="1473"/>
        <end position="1491"/>
    </location>
</feature>
<feature type="compositionally biased region" description="Polar residues" evidence="4">
    <location>
        <begin position="656"/>
        <end position="700"/>
    </location>
</feature>